<comment type="caution">
    <text evidence="3">The sequence shown here is derived from an EMBL/GenBank/DDBJ whole genome shotgun (WGS) entry which is preliminary data.</text>
</comment>
<accession>A0A2N1PR01</accession>
<feature type="coiled-coil region" evidence="1">
    <location>
        <begin position="145"/>
        <end position="172"/>
    </location>
</feature>
<keyword evidence="1" id="KW-0175">Coiled coil</keyword>
<sequence>MKRSMMILIIAGLLTSHYVQAQTLLNKYKKTGNANNESTTVGQTEKSIPDLIQIPDASTRLPRKEFEKVLEEPFKLTYQKKNNARHAYLDMDFLLVFHPRMARYLPELGCFVKSIDNENISRMRERIMAALVELNSEEKSETPEIKTLNREVAELERNIEKLRPEMNREFEEASRKFKFTDSEGNAPSPEELAKLQDDYQSRLREISSNYRKKEDSIRIRLQEKTSHRQSLEAERLSGVFTTPSETAAQFMAMINDIESIVEEYCAKSGHELVFNGALRKAVQHISAPADPKNRAAKKRPEWSETKTALYAEFLEKPEILRVEDSGHLTAYTEALKDWYYENSRIRDRMAALRINPFILAGAQDITREISYLLLKKYSLPAEKNQMIIDLYNRLQQEIE</sequence>
<protein>
    <submittedName>
        <fullName evidence="3">Uncharacterized protein</fullName>
    </submittedName>
</protein>
<organism evidence="3 4">
    <name type="scientific">Candidatus Wallbacteria bacterium HGW-Wallbacteria-1</name>
    <dbReference type="NCBI Taxonomy" id="2013854"/>
    <lineage>
        <taxon>Bacteria</taxon>
        <taxon>Candidatus Walliibacteriota</taxon>
    </lineage>
</organism>
<feature type="chain" id="PRO_5014806724" evidence="2">
    <location>
        <begin position="22"/>
        <end position="399"/>
    </location>
</feature>
<dbReference type="AlphaFoldDB" id="A0A2N1PR01"/>
<feature type="signal peptide" evidence="2">
    <location>
        <begin position="1"/>
        <end position="21"/>
    </location>
</feature>
<evidence type="ECO:0000313" key="4">
    <source>
        <dbReference type="Proteomes" id="UP000233256"/>
    </source>
</evidence>
<gene>
    <name evidence="3" type="ORF">CVV64_07360</name>
</gene>
<keyword evidence="2" id="KW-0732">Signal</keyword>
<proteinExistence type="predicted"/>
<evidence type="ECO:0000256" key="1">
    <source>
        <dbReference type="SAM" id="Coils"/>
    </source>
</evidence>
<name>A0A2N1PR01_9BACT</name>
<dbReference type="Proteomes" id="UP000233256">
    <property type="component" value="Unassembled WGS sequence"/>
</dbReference>
<evidence type="ECO:0000313" key="3">
    <source>
        <dbReference type="EMBL" id="PKK90692.1"/>
    </source>
</evidence>
<dbReference type="EMBL" id="PGXC01000004">
    <property type="protein sequence ID" value="PKK90692.1"/>
    <property type="molecule type" value="Genomic_DNA"/>
</dbReference>
<evidence type="ECO:0000256" key="2">
    <source>
        <dbReference type="SAM" id="SignalP"/>
    </source>
</evidence>
<reference evidence="3 4" key="1">
    <citation type="journal article" date="2017" name="ISME J.">
        <title>Potential for microbial H2 and metal transformations associated with novel bacteria and archaea in deep terrestrial subsurface sediments.</title>
        <authorList>
            <person name="Hernsdorf A.W."/>
            <person name="Amano Y."/>
            <person name="Miyakawa K."/>
            <person name="Ise K."/>
            <person name="Suzuki Y."/>
            <person name="Anantharaman K."/>
            <person name="Probst A."/>
            <person name="Burstein D."/>
            <person name="Thomas B.C."/>
            <person name="Banfield J.F."/>
        </authorList>
    </citation>
    <scope>NUCLEOTIDE SEQUENCE [LARGE SCALE GENOMIC DNA]</scope>
    <source>
        <strain evidence="3">HGW-Wallbacteria-1</strain>
    </source>
</reference>